<dbReference type="EMBL" id="GL349498">
    <property type="protein sequence ID" value="KNC55288.1"/>
    <property type="molecule type" value="Genomic_DNA"/>
</dbReference>
<sequence>MSAEAAGKAKYFSKADTDASGKRQRLLKGVEGSTVVVSPGTFVPSDHFYERTLNAVPHPLVSYFFNMTKEQIAARYSHLHPEVDEDALKQVLNYEPQLLPWAGTDLFNVTNAEGVRRMCVVETNSSPSGQKSMPPLNDSIEHGAYATHMQTAFKTAEAGSSERVPGGRLAVLFDKNYMEASGYAKTMADVFDEEVFLVEYHYNDDEPAVKFEDSVMYVLSPEGEWVAIRACMRYVTQKPWCALPVTPIKTVIMNSVAACLAGGRNKLVASKAYKLLSAQLSDSGLRILAPYTVNDVQLASVPLYVASLGGVAVVKSPYGNAGAGVWCITSPRELAEFMEDAKSLPYDVFIVQGLVGGANWSSHTPGAGRLYHVGMMPTKKGKTFVADLRFMVGNVPGRGLAPLAMYARRAREPLPRAIDDGLDSWACLGTNLSTSLSSTDSSRLILCDRRQFAQLGIGLDDLIAGFVQSVMAVMAIDVMALRVTGAKESTDSSMETPAAELEELRKSDDERGFDVDLFYSLCADAPLLEEICVGIERVDPEFAADIRARYNLETIVDHDPMTSATPTAPDATE</sequence>
<protein>
    <submittedName>
        <fullName evidence="1">Uncharacterized protein</fullName>
    </submittedName>
</protein>
<dbReference type="AlphaFoldDB" id="A0A0L0DUU9"/>
<evidence type="ECO:0000313" key="1">
    <source>
        <dbReference type="EMBL" id="KNC55288.1"/>
    </source>
</evidence>
<name>A0A0L0DUU9_THETB</name>
<evidence type="ECO:0000313" key="2">
    <source>
        <dbReference type="Proteomes" id="UP000054408"/>
    </source>
</evidence>
<dbReference type="OrthoDB" id="10268014at2759"/>
<dbReference type="Proteomes" id="UP000054408">
    <property type="component" value="Unassembled WGS sequence"/>
</dbReference>
<dbReference type="RefSeq" id="XP_013753109.1">
    <property type="nucleotide sequence ID" value="XM_013897655.1"/>
</dbReference>
<accession>A0A0L0DUU9</accession>
<dbReference type="SUPFAM" id="SSF56059">
    <property type="entry name" value="Glutathione synthetase ATP-binding domain-like"/>
    <property type="match status" value="1"/>
</dbReference>
<gene>
    <name evidence="1" type="ORF">AMSG_10929</name>
</gene>
<keyword evidence="2" id="KW-1185">Reference proteome</keyword>
<reference evidence="1 2" key="1">
    <citation type="submission" date="2010-05" db="EMBL/GenBank/DDBJ databases">
        <title>The Genome Sequence of Thecamonas trahens ATCC 50062.</title>
        <authorList>
            <consortium name="The Broad Institute Genome Sequencing Platform"/>
            <person name="Russ C."/>
            <person name="Cuomo C."/>
            <person name="Shea T."/>
            <person name="Young S.K."/>
            <person name="Zeng Q."/>
            <person name="Koehrsen M."/>
            <person name="Haas B."/>
            <person name="Borodovsky M."/>
            <person name="Guigo R."/>
            <person name="Alvarado L."/>
            <person name="Berlin A."/>
            <person name="Bochicchio J."/>
            <person name="Borenstein D."/>
            <person name="Chapman S."/>
            <person name="Chen Z."/>
            <person name="Freedman E."/>
            <person name="Gellesch M."/>
            <person name="Goldberg J."/>
            <person name="Griggs A."/>
            <person name="Gujja S."/>
            <person name="Heilman E."/>
            <person name="Heiman D."/>
            <person name="Hepburn T."/>
            <person name="Howarth C."/>
            <person name="Jen D."/>
            <person name="Larson L."/>
            <person name="Mehta T."/>
            <person name="Park D."/>
            <person name="Pearson M."/>
            <person name="Roberts A."/>
            <person name="Saif S."/>
            <person name="Shenoy N."/>
            <person name="Sisk P."/>
            <person name="Stolte C."/>
            <person name="Sykes S."/>
            <person name="Thomson T."/>
            <person name="Walk T."/>
            <person name="White J."/>
            <person name="Yandava C."/>
            <person name="Burger G."/>
            <person name="Gray M.W."/>
            <person name="Holland P.W.H."/>
            <person name="King N."/>
            <person name="Lang F.B.F."/>
            <person name="Roger A.J."/>
            <person name="Ruiz-Trillo I."/>
            <person name="Lander E."/>
            <person name="Nusbaum C."/>
        </authorList>
    </citation>
    <scope>NUCLEOTIDE SEQUENCE [LARGE SCALE GENOMIC DNA]</scope>
    <source>
        <strain evidence="1 2">ATCC 50062</strain>
    </source>
</reference>
<organism evidence="1 2">
    <name type="scientific">Thecamonas trahens ATCC 50062</name>
    <dbReference type="NCBI Taxonomy" id="461836"/>
    <lineage>
        <taxon>Eukaryota</taxon>
        <taxon>Apusozoa</taxon>
        <taxon>Apusomonadida</taxon>
        <taxon>Apusomonadidae</taxon>
        <taxon>Thecamonas</taxon>
    </lineage>
</organism>
<proteinExistence type="predicted"/>
<dbReference type="GeneID" id="25569030"/>
<dbReference type="OMA" id="GKFYHVG"/>
<dbReference type="eggNOG" id="ENOG502QUE3">
    <property type="taxonomic scope" value="Eukaryota"/>
</dbReference>